<organism evidence="2">
    <name type="scientific">Arundo donax</name>
    <name type="common">Giant reed</name>
    <name type="synonym">Donax arundinaceus</name>
    <dbReference type="NCBI Taxonomy" id="35708"/>
    <lineage>
        <taxon>Eukaryota</taxon>
        <taxon>Viridiplantae</taxon>
        <taxon>Streptophyta</taxon>
        <taxon>Embryophyta</taxon>
        <taxon>Tracheophyta</taxon>
        <taxon>Spermatophyta</taxon>
        <taxon>Magnoliopsida</taxon>
        <taxon>Liliopsida</taxon>
        <taxon>Poales</taxon>
        <taxon>Poaceae</taxon>
        <taxon>PACMAD clade</taxon>
        <taxon>Arundinoideae</taxon>
        <taxon>Arundineae</taxon>
        <taxon>Arundo</taxon>
    </lineage>
</organism>
<evidence type="ECO:0000313" key="2">
    <source>
        <dbReference type="EMBL" id="JAD36790.1"/>
    </source>
</evidence>
<keyword evidence="2" id="KW-0418">Kinase</keyword>
<keyword evidence="2" id="KW-0808">Transferase</keyword>
<feature type="region of interest" description="Disordered" evidence="1">
    <location>
        <begin position="1"/>
        <end position="47"/>
    </location>
</feature>
<feature type="compositionally biased region" description="Basic residues" evidence="1">
    <location>
        <begin position="26"/>
        <end position="47"/>
    </location>
</feature>
<protein>
    <submittedName>
        <fullName evidence="2">Protein kinase APK1A</fullName>
    </submittedName>
</protein>
<name>A0A0A8ZJ77_ARUDO</name>
<accession>A0A0A8ZJ77</accession>
<evidence type="ECO:0000256" key="1">
    <source>
        <dbReference type="SAM" id="MobiDB-lite"/>
    </source>
</evidence>
<reference evidence="2" key="2">
    <citation type="journal article" date="2015" name="Data Brief">
        <title>Shoot transcriptome of the giant reed, Arundo donax.</title>
        <authorList>
            <person name="Barrero R.A."/>
            <person name="Guerrero F.D."/>
            <person name="Moolhuijzen P."/>
            <person name="Goolsby J.A."/>
            <person name="Tidwell J."/>
            <person name="Bellgard S.E."/>
            <person name="Bellgard M.I."/>
        </authorList>
    </citation>
    <scope>NUCLEOTIDE SEQUENCE</scope>
    <source>
        <tissue evidence="2">Shoot tissue taken approximately 20 cm above the soil surface</tissue>
    </source>
</reference>
<dbReference type="AlphaFoldDB" id="A0A0A8ZJ77"/>
<reference evidence="2" key="1">
    <citation type="submission" date="2014-09" db="EMBL/GenBank/DDBJ databases">
        <authorList>
            <person name="Magalhaes I.L.F."/>
            <person name="Oliveira U."/>
            <person name="Santos F.R."/>
            <person name="Vidigal T.H.D.A."/>
            <person name="Brescovit A.D."/>
            <person name="Santos A.J."/>
        </authorList>
    </citation>
    <scope>NUCLEOTIDE SEQUENCE</scope>
    <source>
        <tissue evidence="2">Shoot tissue taken approximately 20 cm above the soil surface</tissue>
    </source>
</reference>
<proteinExistence type="predicted"/>
<dbReference type="GO" id="GO:0016301">
    <property type="term" value="F:kinase activity"/>
    <property type="evidence" value="ECO:0007669"/>
    <property type="project" value="UniProtKB-KW"/>
</dbReference>
<dbReference type="EMBL" id="GBRH01261105">
    <property type="protein sequence ID" value="JAD36790.1"/>
    <property type="molecule type" value="Transcribed_RNA"/>
</dbReference>
<feature type="compositionally biased region" description="Low complexity" evidence="1">
    <location>
        <begin position="13"/>
        <end position="25"/>
    </location>
</feature>
<sequence length="47" mass="5148">MAAARPLPRQRSAAAAGTGTGATRTCSRRPWRRRASRSSPQRLKKRG</sequence>